<evidence type="ECO:0000313" key="3">
    <source>
        <dbReference type="EMBL" id="MEL1247965.1"/>
    </source>
</evidence>
<gene>
    <name evidence="3" type="ORF">AAEO58_07900</name>
</gene>
<evidence type="ECO:0000259" key="2">
    <source>
        <dbReference type="Pfam" id="PF13439"/>
    </source>
</evidence>
<dbReference type="PANTHER" id="PTHR12526:SF627">
    <property type="entry name" value="D-RHAMNOSYLTRANSFERASE WBPZ"/>
    <property type="match status" value="1"/>
</dbReference>
<dbReference type="SUPFAM" id="SSF53756">
    <property type="entry name" value="UDP-Glycosyltransferase/glycogen phosphorylase"/>
    <property type="match status" value="1"/>
</dbReference>
<reference evidence="3 4" key="1">
    <citation type="submission" date="2024-04" db="EMBL/GenBank/DDBJ databases">
        <title>Flavobacterium sp. DGU41 16S ribosomal RNA gene Genome sequencing and assembly.</title>
        <authorList>
            <person name="Park S."/>
        </authorList>
    </citation>
    <scope>NUCLEOTIDE SEQUENCE [LARGE SCALE GENOMIC DNA]</scope>
    <source>
        <strain evidence="3 4">DGU41</strain>
    </source>
</reference>
<feature type="domain" description="Glycosyl transferase family 1" evidence="1">
    <location>
        <begin position="181"/>
        <end position="338"/>
    </location>
</feature>
<dbReference type="GO" id="GO:0016757">
    <property type="term" value="F:glycosyltransferase activity"/>
    <property type="evidence" value="ECO:0007669"/>
    <property type="project" value="UniProtKB-KW"/>
</dbReference>
<organism evidence="3 4">
    <name type="scientific">Flavobacterium helocola</name>
    <dbReference type="NCBI Taxonomy" id="3139139"/>
    <lineage>
        <taxon>Bacteria</taxon>
        <taxon>Pseudomonadati</taxon>
        <taxon>Bacteroidota</taxon>
        <taxon>Flavobacteriia</taxon>
        <taxon>Flavobacteriales</taxon>
        <taxon>Flavobacteriaceae</taxon>
        <taxon>Flavobacterium</taxon>
    </lineage>
</organism>
<dbReference type="Proteomes" id="UP001393056">
    <property type="component" value="Unassembled WGS sequence"/>
</dbReference>
<evidence type="ECO:0000259" key="1">
    <source>
        <dbReference type="Pfam" id="PF00534"/>
    </source>
</evidence>
<evidence type="ECO:0000313" key="4">
    <source>
        <dbReference type="Proteomes" id="UP001393056"/>
    </source>
</evidence>
<dbReference type="Pfam" id="PF00534">
    <property type="entry name" value="Glycos_transf_1"/>
    <property type="match status" value="1"/>
</dbReference>
<name>A0ABU9I6C1_9FLAO</name>
<dbReference type="Gene3D" id="3.40.50.2000">
    <property type="entry name" value="Glycogen Phosphorylase B"/>
    <property type="match status" value="2"/>
</dbReference>
<dbReference type="RefSeq" id="WP_341682930.1">
    <property type="nucleotide sequence ID" value="NZ_JBBYHT010000003.1"/>
</dbReference>
<feature type="domain" description="Glycosyltransferase subfamily 4-like N-terminal" evidence="2">
    <location>
        <begin position="19"/>
        <end position="167"/>
    </location>
</feature>
<comment type="caution">
    <text evidence="3">The sequence shown here is derived from an EMBL/GenBank/DDBJ whole genome shotgun (WGS) entry which is preliminary data.</text>
</comment>
<keyword evidence="3" id="KW-0328">Glycosyltransferase</keyword>
<dbReference type="CDD" id="cd03801">
    <property type="entry name" value="GT4_PimA-like"/>
    <property type="match status" value="1"/>
</dbReference>
<dbReference type="Pfam" id="PF13439">
    <property type="entry name" value="Glyco_transf_4"/>
    <property type="match status" value="1"/>
</dbReference>
<dbReference type="EMBL" id="JBBYHT010000003">
    <property type="protein sequence ID" value="MEL1247965.1"/>
    <property type="molecule type" value="Genomic_DNA"/>
</dbReference>
<sequence length="364" mass="40757">MAFSKEIRILQLIDSLEAGGAERMAVSYANALNRNIGFGALVATRTEGALKNQLDKNVVYGYLNRKSTFDFKALFLLRRFVVQNNITHIHAHSSSVFFGVLLKMVQPKLQLIWHDHYGNSEMLTQRPTIALQIASLFVSQIIAVNNKLKNWSQEKLWCEKVTYLPNFTGVSSGGIVDATLLKGEEGKRIICLANLRPQKNHKMLLEVAKKINETNPTWTFHLIGKDFNDAYSQGIKDDIKAFGLTNCVFIYGSKQDISEILEQSSIGILTSLSEGLPIAILEYGFHKLPIVATSVGEIPLVVDNEKEGLLVKSDNVSEFVIALKKIIGSEILQNNFANSLHQKIVENYSEEAVIQQYLKCINEK</sequence>
<dbReference type="InterPro" id="IPR028098">
    <property type="entry name" value="Glyco_trans_4-like_N"/>
</dbReference>
<keyword evidence="3" id="KW-0808">Transferase</keyword>
<dbReference type="EC" id="2.4.-.-" evidence="3"/>
<proteinExistence type="predicted"/>
<accession>A0ABU9I6C1</accession>
<dbReference type="PANTHER" id="PTHR12526">
    <property type="entry name" value="GLYCOSYLTRANSFERASE"/>
    <property type="match status" value="1"/>
</dbReference>
<dbReference type="InterPro" id="IPR001296">
    <property type="entry name" value="Glyco_trans_1"/>
</dbReference>
<keyword evidence="4" id="KW-1185">Reference proteome</keyword>
<protein>
    <submittedName>
        <fullName evidence="3">Glycosyltransferase family 4 protein</fullName>
        <ecNumber evidence="3">2.4.-.-</ecNumber>
    </submittedName>
</protein>